<evidence type="ECO:0000256" key="7">
    <source>
        <dbReference type="ARBA" id="ARBA00023002"/>
    </source>
</evidence>
<dbReference type="InterPro" id="IPR020830">
    <property type="entry name" value="GlycerAld_3-P_DH_AS"/>
</dbReference>
<evidence type="ECO:0000256" key="8">
    <source>
        <dbReference type="ARBA" id="ARBA00023027"/>
    </source>
</evidence>
<evidence type="ECO:0000256" key="4">
    <source>
        <dbReference type="ARBA" id="ARBA00011881"/>
    </source>
</evidence>
<proteinExistence type="inferred from homology"/>
<reference evidence="16" key="2">
    <citation type="submission" date="2015-01" db="EMBL/GenBank/DDBJ databases">
        <title>Evolutionary Origins and Diversification of the Mycorrhizal Mutualists.</title>
        <authorList>
            <consortium name="DOE Joint Genome Institute"/>
            <consortium name="Mycorrhizal Genomics Consortium"/>
            <person name="Kohler A."/>
            <person name="Kuo A."/>
            <person name="Nagy L.G."/>
            <person name="Floudas D."/>
            <person name="Copeland A."/>
            <person name="Barry K.W."/>
            <person name="Cichocki N."/>
            <person name="Veneault-Fourrey C."/>
            <person name="LaButti K."/>
            <person name="Lindquist E.A."/>
            <person name="Lipzen A."/>
            <person name="Lundell T."/>
            <person name="Morin E."/>
            <person name="Murat C."/>
            <person name="Riley R."/>
            <person name="Ohm R."/>
            <person name="Sun H."/>
            <person name="Tunlid A."/>
            <person name="Henrissat B."/>
            <person name="Grigoriev I.V."/>
            <person name="Hibbett D.S."/>
            <person name="Martin F."/>
        </authorList>
    </citation>
    <scope>NUCLEOTIDE SEQUENCE [LARGE SCALE GENOMIC DNA]</scope>
    <source>
        <strain evidence="16">LaAM-08-1</strain>
    </source>
</reference>
<feature type="non-terminal residue" evidence="15">
    <location>
        <position position="314"/>
    </location>
</feature>
<feature type="active site" description="Nucleophile" evidence="10">
    <location>
        <position position="124"/>
    </location>
</feature>
<keyword evidence="6" id="KW-0963">Cytoplasm</keyword>
<evidence type="ECO:0000259" key="14">
    <source>
        <dbReference type="SMART" id="SM00846"/>
    </source>
</evidence>
<dbReference type="EC" id="1.2.1.12" evidence="5"/>
<evidence type="ECO:0000256" key="11">
    <source>
        <dbReference type="PIRSR" id="PIRSR000149-3"/>
    </source>
</evidence>
<dbReference type="EMBL" id="KN839385">
    <property type="protein sequence ID" value="KIJ89886.1"/>
    <property type="molecule type" value="Genomic_DNA"/>
</dbReference>
<feature type="binding site" evidence="11">
    <location>
        <position position="288"/>
    </location>
    <ligand>
        <name>NAD(+)</name>
        <dbReference type="ChEBI" id="CHEBI:57540"/>
    </ligand>
</feature>
<dbReference type="InterPro" id="IPR020829">
    <property type="entry name" value="GlycerAld_3-P_DH_cat"/>
</dbReference>
<dbReference type="PROSITE" id="PS00071">
    <property type="entry name" value="GAPDH"/>
    <property type="match status" value="1"/>
</dbReference>
<dbReference type="PIRSF" id="PIRSF000149">
    <property type="entry name" value="GAP_DH"/>
    <property type="match status" value="1"/>
</dbReference>
<feature type="domain" description="Glyceraldehyde 3-phosphate dehydrogenase NAD(P) binding" evidence="14">
    <location>
        <begin position="1"/>
        <end position="124"/>
    </location>
</feature>
<dbReference type="SMART" id="SM00846">
    <property type="entry name" value="Gp_dh_N"/>
    <property type="match status" value="1"/>
</dbReference>
<reference evidence="15 16" key="1">
    <citation type="submission" date="2014-04" db="EMBL/GenBank/DDBJ databases">
        <authorList>
            <consortium name="DOE Joint Genome Institute"/>
            <person name="Kuo A."/>
            <person name="Kohler A."/>
            <person name="Nagy L.G."/>
            <person name="Floudas D."/>
            <person name="Copeland A."/>
            <person name="Barry K.W."/>
            <person name="Cichocki N."/>
            <person name="Veneault-Fourrey C."/>
            <person name="LaButti K."/>
            <person name="Lindquist E.A."/>
            <person name="Lipzen A."/>
            <person name="Lundell T."/>
            <person name="Morin E."/>
            <person name="Murat C."/>
            <person name="Sun H."/>
            <person name="Tunlid A."/>
            <person name="Henrissat B."/>
            <person name="Grigoriev I.V."/>
            <person name="Hibbett D.S."/>
            <person name="Martin F."/>
            <person name="Nordberg H.P."/>
            <person name="Cantor M.N."/>
            <person name="Hua S.X."/>
        </authorList>
    </citation>
    <scope>NUCLEOTIDE SEQUENCE [LARGE SCALE GENOMIC DNA]</scope>
    <source>
        <strain evidence="15 16">LaAM-08-1</strain>
    </source>
</reference>
<dbReference type="InterPro" id="IPR020831">
    <property type="entry name" value="GlycerAld/Erythrose_P_DH"/>
</dbReference>
<evidence type="ECO:0000256" key="6">
    <source>
        <dbReference type="ARBA" id="ARBA00022490"/>
    </source>
</evidence>
<dbReference type="InterPro" id="IPR020828">
    <property type="entry name" value="GlycerAld_3-P_DH_NAD(P)-bd"/>
</dbReference>
<dbReference type="UniPathway" id="UPA00109">
    <property type="reaction ID" value="UER00184"/>
</dbReference>
<evidence type="ECO:0000313" key="15">
    <source>
        <dbReference type="EMBL" id="KIJ89886.1"/>
    </source>
</evidence>
<dbReference type="GO" id="GO:0005829">
    <property type="term" value="C:cytosol"/>
    <property type="evidence" value="ECO:0007669"/>
    <property type="project" value="TreeGrafter"/>
</dbReference>
<dbReference type="HOGENOM" id="CLU_030140_0_3_1"/>
<gene>
    <name evidence="15" type="ORF">K443DRAFT_117404</name>
</gene>
<evidence type="ECO:0000256" key="12">
    <source>
        <dbReference type="PIRSR" id="PIRSR000149-4"/>
    </source>
</evidence>
<comment type="similarity">
    <text evidence="3 13">Belongs to the glyceraldehyde-3-phosphate dehydrogenase family.</text>
</comment>
<dbReference type="Gene3D" id="3.40.50.720">
    <property type="entry name" value="NAD(P)-binding Rossmann-like Domain"/>
    <property type="match status" value="1"/>
</dbReference>
<dbReference type="OrthoDB" id="1152826at2759"/>
<dbReference type="PRINTS" id="PR00078">
    <property type="entry name" value="G3PDHDRGNASE"/>
</dbReference>
<comment type="subcellular location">
    <subcellularLocation>
        <location evidence="1">Cytoplasm</location>
    </subcellularLocation>
</comment>
<evidence type="ECO:0000256" key="5">
    <source>
        <dbReference type="ARBA" id="ARBA00013119"/>
    </source>
</evidence>
<evidence type="ECO:0000256" key="10">
    <source>
        <dbReference type="PIRSR" id="PIRSR000149-1"/>
    </source>
</evidence>
<protein>
    <recommendedName>
        <fullName evidence="5">glyceraldehyde-3-phosphate dehydrogenase (phosphorylating)</fullName>
        <ecNumber evidence="5">1.2.1.12</ecNumber>
    </recommendedName>
</protein>
<dbReference type="GO" id="GO:0006096">
    <property type="term" value="P:glycolytic process"/>
    <property type="evidence" value="ECO:0007669"/>
    <property type="project" value="UniProtKB-UniPathway"/>
</dbReference>
<keyword evidence="7" id="KW-0560">Oxidoreductase</keyword>
<dbReference type="FunFam" id="3.30.360.10:FF:000001">
    <property type="entry name" value="Glyceraldehyde-3-phosphate dehydrogenase"/>
    <property type="match status" value="1"/>
</dbReference>
<dbReference type="InterPro" id="IPR036291">
    <property type="entry name" value="NAD(P)-bd_dom_sf"/>
</dbReference>
<sequence length="314" mass="33779">RIGRIVYHNALELKDTEVVAINDPFIDLEYMVYMSKYDSVHGRFKGTIEAKDGKLIVNGKPVTTPLLFKLVLSILSSPPASAHLKGGAKKVITPAPSADAPMFVVGVNLDKYDPAIKVISNSSCTTNCLTPLAKIIHDNFGIVEGLMTTVHATTATQKTVDGPLHKDWRGGRSVNNNIIPSSADAAKAIGKVIPSLNGKLTGLAFRVPTLDVSVVDLVVRIEKSATYDEIKATIKAAAEGSYKGIVEYSEDQVVSTDFIGHSVSSIFDAGAGIQLSPNFVKVISWYDNEWGYSRRVCDLLVYAAAQDEKAGLQA</sequence>
<name>A0A0C9WX19_9AGAR</name>
<evidence type="ECO:0000256" key="9">
    <source>
        <dbReference type="ARBA" id="ARBA00023152"/>
    </source>
</evidence>
<feature type="site" description="Activates thiol group during catalysis" evidence="12">
    <location>
        <position position="151"/>
    </location>
</feature>
<evidence type="ECO:0000256" key="2">
    <source>
        <dbReference type="ARBA" id="ARBA00004869"/>
    </source>
</evidence>
<dbReference type="Pfam" id="PF00044">
    <property type="entry name" value="Gp_dh_N"/>
    <property type="match status" value="1"/>
</dbReference>
<dbReference type="Gene3D" id="3.30.360.10">
    <property type="entry name" value="Dihydrodipicolinate Reductase, domain 2"/>
    <property type="match status" value="1"/>
</dbReference>
<dbReference type="STRING" id="1095629.A0A0C9WX19"/>
<dbReference type="Pfam" id="PF02800">
    <property type="entry name" value="Gp_dh_C"/>
    <property type="match status" value="1"/>
</dbReference>
<organism evidence="15 16">
    <name type="scientific">Laccaria amethystina LaAM-08-1</name>
    <dbReference type="NCBI Taxonomy" id="1095629"/>
    <lineage>
        <taxon>Eukaryota</taxon>
        <taxon>Fungi</taxon>
        <taxon>Dikarya</taxon>
        <taxon>Basidiomycota</taxon>
        <taxon>Agaricomycotina</taxon>
        <taxon>Agaricomycetes</taxon>
        <taxon>Agaricomycetidae</taxon>
        <taxon>Agaricales</taxon>
        <taxon>Agaricineae</taxon>
        <taxon>Hydnangiaceae</taxon>
        <taxon>Laccaria</taxon>
    </lineage>
</organism>
<dbReference type="SUPFAM" id="SSF51735">
    <property type="entry name" value="NAD(P)-binding Rossmann-fold domains"/>
    <property type="match status" value="1"/>
</dbReference>
<evidence type="ECO:0000256" key="3">
    <source>
        <dbReference type="ARBA" id="ARBA00007406"/>
    </source>
</evidence>
<comment type="pathway">
    <text evidence="2">Carbohydrate degradation; glycolysis; pyruvate from D-glyceraldehyde 3-phosphate: step 1/5.</text>
</comment>
<keyword evidence="9" id="KW-0324">Glycolysis</keyword>
<dbReference type="AlphaFoldDB" id="A0A0C9WX19"/>
<dbReference type="SUPFAM" id="SSF55347">
    <property type="entry name" value="Glyceraldehyde-3-phosphate dehydrogenase-like, C-terminal domain"/>
    <property type="match status" value="1"/>
</dbReference>
<feature type="binding site" evidence="11">
    <location>
        <position position="23"/>
    </location>
    <ligand>
        <name>NAD(+)</name>
        <dbReference type="ChEBI" id="CHEBI:57540"/>
    </ligand>
</feature>
<dbReference type="PANTHER" id="PTHR10836">
    <property type="entry name" value="GLYCERALDEHYDE 3-PHOSPHATE DEHYDROGENASE"/>
    <property type="match status" value="1"/>
</dbReference>
<keyword evidence="11" id="KW-0547">Nucleotide-binding</keyword>
<evidence type="ECO:0000313" key="16">
    <source>
        <dbReference type="Proteomes" id="UP000054477"/>
    </source>
</evidence>
<dbReference type="Proteomes" id="UP000054477">
    <property type="component" value="Unassembled WGS sequence"/>
</dbReference>
<evidence type="ECO:0000256" key="1">
    <source>
        <dbReference type="ARBA" id="ARBA00004496"/>
    </source>
</evidence>
<accession>A0A0C9WX19</accession>
<dbReference type="GO" id="GO:0004365">
    <property type="term" value="F:glyceraldehyde-3-phosphate dehydrogenase (NAD+) (phosphorylating) activity"/>
    <property type="evidence" value="ECO:0007669"/>
    <property type="project" value="UniProtKB-EC"/>
</dbReference>
<dbReference type="CDD" id="cd18126">
    <property type="entry name" value="GAPDH_I_C"/>
    <property type="match status" value="1"/>
</dbReference>
<keyword evidence="16" id="KW-1185">Reference proteome</keyword>
<comment type="subunit">
    <text evidence="4">Homotetramer.</text>
</comment>
<dbReference type="PANTHER" id="PTHR10836:SF76">
    <property type="entry name" value="GLYCERALDEHYDE-3-PHOSPHATE DEHYDROGENASE-RELATED"/>
    <property type="match status" value="1"/>
</dbReference>
<evidence type="ECO:0000256" key="13">
    <source>
        <dbReference type="RuleBase" id="RU000397"/>
    </source>
</evidence>
<dbReference type="GO" id="GO:0051287">
    <property type="term" value="F:NAD binding"/>
    <property type="evidence" value="ECO:0007669"/>
    <property type="project" value="InterPro"/>
</dbReference>
<feature type="binding site" evidence="11">
    <location>
        <begin position="1"/>
        <end position="2"/>
    </location>
    <ligand>
        <name>NAD(+)</name>
        <dbReference type="ChEBI" id="CHEBI:57540"/>
    </ligand>
</feature>
<keyword evidence="8 11" id="KW-0520">NAD</keyword>
<dbReference type="CDD" id="cd05214">
    <property type="entry name" value="GAPDH_I_N"/>
    <property type="match status" value="1"/>
</dbReference>